<protein>
    <submittedName>
        <fullName evidence="1">Uncharacterized protein</fullName>
    </submittedName>
</protein>
<dbReference type="Proteomes" id="UP001233673">
    <property type="component" value="Unassembled WGS sequence"/>
</dbReference>
<name>A0ABT9I843_9ACTN</name>
<dbReference type="RefSeq" id="WP_305998429.1">
    <property type="nucleotide sequence ID" value="NZ_JASNFN010000002.1"/>
</dbReference>
<evidence type="ECO:0000313" key="2">
    <source>
        <dbReference type="Proteomes" id="UP001233673"/>
    </source>
</evidence>
<reference evidence="2" key="1">
    <citation type="submission" date="2023-05" db="EMBL/GenBank/DDBJ databases">
        <title>Draft genome of Pseudofrankia sp. BMG5.37.</title>
        <authorList>
            <person name="Gtari M."/>
            <person name="Ghodhbane F."/>
            <person name="Sbissi I."/>
        </authorList>
    </citation>
    <scope>NUCLEOTIDE SEQUENCE [LARGE SCALE GENOMIC DNA]</scope>
    <source>
        <strain evidence="2">BMG 814</strain>
    </source>
</reference>
<evidence type="ECO:0000313" key="1">
    <source>
        <dbReference type="EMBL" id="MDP5181718.1"/>
    </source>
</evidence>
<gene>
    <name evidence="1" type="ORF">QOZ88_03635</name>
</gene>
<dbReference type="EMBL" id="JASNFN010000002">
    <property type="protein sequence ID" value="MDP5181718.1"/>
    <property type="molecule type" value="Genomic_DNA"/>
</dbReference>
<sequence length="190" mass="20536">MAYDAFAESIAIIEHGVPDAPPRLSRRRRFAALAVDVDGDVACTYFARRGVGSVAEETWVLVRRGQEWMLLGGGGGGLEDDDLADRPAAAALGGQLVLTGGGSVLRNGGRLLPWGARYASYATLRASREVDRLRVGARLLAVPRHGHLVVVWAGRRPPTAETLAADGHRLGRRRLDLRSPRLPEVYRDAP</sequence>
<keyword evidence="2" id="KW-1185">Reference proteome</keyword>
<comment type="caution">
    <text evidence="1">The sequence shown here is derived from an EMBL/GenBank/DDBJ whole genome shotgun (WGS) entry which is preliminary data.</text>
</comment>
<accession>A0ABT9I843</accession>
<organism evidence="1 2">
    <name type="scientific">Blastococcus carthaginiensis</name>
    <dbReference type="NCBI Taxonomy" id="3050034"/>
    <lineage>
        <taxon>Bacteria</taxon>
        <taxon>Bacillati</taxon>
        <taxon>Actinomycetota</taxon>
        <taxon>Actinomycetes</taxon>
        <taxon>Geodermatophilales</taxon>
        <taxon>Geodermatophilaceae</taxon>
        <taxon>Blastococcus</taxon>
    </lineage>
</organism>
<proteinExistence type="predicted"/>